<accession>A0A517TRX7</accession>
<dbReference type="InterPro" id="IPR006311">
    <property type="entry name" value="TAT_signal"/>
</dbReference>
<dbReference type="OrthoDB" id="9863645at2"/>
<protein>
    <submittedName>
        <fullName evidence="2">Uncharacterized protein</fullName>
    </submittedName>
</protein>
<dbReference type="KEGG" id="llh:I41_02740"/>
<keyword evidence="1" id="KW-1133">Transmembrane helix</keyword>
<proteinExistence type="predicted"/>
<gene>
    <name evidence="2" type="ORF">I41_02740</name>
</gene>
<evidence type="ECO:0000256" key="1">
    <source>
        <dbReference type="SAM" id="Phobius"/>
    </source>
</evidence>
<keyword evidence="1" id="KW-0812">Transmembrane</keyword>
<dbReference type="Proteomes" id="UP000317909">
    <property type="component" value="Chromosome"/>
</dbReference>
<reference evidence="2 3" key="1">
    <citation type="submission" date="2019-02" db="EMBL/GenBank/DDBJ databases">
        <title>Deep-cultivation of Planctomycetes and their phenomic and genomic characterization uncovers novel biology.</title>
        <authorList>
            <person name="Wiegand S."/>
            <person name="Jogler M."/>
            <person name="Boedeker C."/>
            <person name="Pinto D."/>
            <person name="Vollmers J."/>
            <person name="Rivas-Marin E."/>
            <person name="Kohn T."/>
            <person name="Peeters S.H."/>
            <person name="Heuer A."/>
            <person name="Rast P."/>
            <person name="Oberbeckmann S."/>
            <person name="Bunk B."/>
            <person name="Jeske O."/>
            <person name="Meyerdierks A."/>
            <person name="Storesund J.E."/>
            <person name="Kallscheuer N."/>
            <person name="Luecker S."/>
            <person name="Lage O.M."/>
            <person name="Pohl T."/>
            <person name="Merkel B.J."/>
            <person name="Hornburger P."/>
            <person name="Mueller R.-W."/>
            <person name="Bruemmer F."/>
            <person name="Labrenz M."/>
            <person name="Spormann A.M."/>
            <person name="Op den Camp H."/>
            <person name="Overmann J."/>
            <person name="Amann R."/>
            <person name="Jetten M.S.M."/>
            <person name="Mascher T."/>
            <person name="Medema M.H."/>
            <person name="Devos D.P."/>
            <person name="Kaster A.-K."/>
            <person name="Ovreas L."/>
            <person name="Rohde M."/>
            <person name="Galperin M.Y."/>
            <person name="Jogler C."/>
        </authorList>
    </citation>
    <scope>NUCLEOTIDE SEQUENCE [LARGE SCALE GENOMIC DNA]</scope>
    <source>
        <strain evidence="2 3">I41</strain>
    </source>
</reference>
<sequence length="122" mass="12704">MGVTKSASRRSLLLLLGTLAGLTVAGAAWIWSMMGSPADVWSPEQARALQAARDAVHEARGGGEEVREDSPELAKAQGLANRLEADLAAARNYRGMWATRIAAAGLALTIASGLGYLATRGD</sequence>
<dbReference type="RefSeq" id="WP_145430236.1">
    <property type="nucleotide sequence ID" value="NZ_CP036339.1"/>
</dbReference>
<keyword evidence="1" id="KW-0472">Membrane</keyword>
<name>A0A517TRX7_9BACT</name>
<organism evidence="2 3">
    <name type="scientific">Lacipirellula limnantheis</name>
    <dbReference type="NCBI Taxonomy" id="2528024"/>
    <lineage>
        <taxon>Bacteria</taxon>
        <taxon>Pseudomonadati</taxon>
        <taxon>Planctomycetota</taxon>
        <taxon>Planctomycetia</taxon>
        <taxon>Pirellulales</taxon>
        <taxon>Lacipirellulaceae</taxon>
        <taxon>Lacipirellula</taxon>
    </lineage>
</organism>
<dbReference type="EMBL" id="CP036339">
    <property type="protein sequence ID" value="QDT71119.1"/>
    <property type="molecule type" value="Genomic_DNA"/>
</dbReference>
<feature type="transmembrane region" description="Helical" evidence="1">
    <location>
        <begin position="97"/>
        <end position="118"/>
    </location>
</feature>
<evidence type="ECO:0000313" key="3">
    <source>
        <dbReference type="Proteomes" id="UP000317909"/>
    </source>
</evidence>
<dbReference type="PROSITE" id="PS51318">
    <property type="entry name" value="TAT"/>
    <property type="match status" value="1"/>
</dbReference>
<dbReference type="AlphaFoldDB" id="A0A517TRX7"/>
<keyword evidence="3" id="KW-1185">Reference proteome</keyword>
<evidence type="ECO:0000313" key="2">
    <source>
        <dbReference type="EMBL" id="QDT71119.1"/>
    </source>
</evidence>